<reference evidence="1 2" key="1">
    <citation type="submission" date="2018-06" db="EMBL/GenBank/DDBJ databases">
        <authorList>
            <consortium name="Pathogen Informatics"/>
            <person name="Doyle S."/>
        </authorList>
    </citation>
    <scope>NUCLEOTIDE SEQUENCE [LARGE SCALE GENOMIC DNA]</scope>
    <source>
        <strain evidence="1 2">NCTC10526</strain>
    </source>
</reference>
<gene>
    <name evidence="1" type="ORF">NCTC10526_00024</name>
</gene>
<accession>A0A379LII3</accession>
<sequence length="78" mass="9274">MYQIDNDSLWNSELYQSLMEDKRIFSSQQAREIRQDLEHLGALPELENHHNWATLCIGYCFAKGLNENKEKIENDPKY</sequence>
<proteinExistence type="predicted"/>
<protein>
    <submittedName>
        <fullName evidence="1">Uncharacterized protein</fullName>
    </submittedName>
</protein>
<dbReference type="EMBL" id="UGVC01000001">
    <property type="protein sequence ID" value="SUD89727.1"/>
    <property type="molecule type" value="Genomic_DNA"/>
</dbReference>
<dbReference type="AlphaFoldDB" id="A0A379LII3"/>
<dbReference type="Proteomes" id="UP000254123">
    <property type="component" value="Unassembled WGS sequence"/>
</dbReference>
<evidence type="ECO:0000313" key="2">
    <source>
        <dbReference type="Proteomes" id="UP000254123"/>
    </source>
</evidence>
<dbReference type="RefSeq" id="WP_115342932.1">
    <property type="nucleotide sequence ID" value="NZ_UGVC01000001.1"/>
</dbReference>
<name>A0A379LII3_9GAMM</name>
<organism evidence="1 2">
    <name type="scientific">Psychrobacter phenylpyruvicus</name>
    <dbReference type="NCBI Taxonomy" id="29432"/>
    <lineage>
        <taxon>Bacteria</taxon>
        <taxon>Pseudomonadati</taxon>
        <taxon>Pseudomonadota</taxon>
        <taxon>Gammaproteobacteria</taxon>
        <taxon>Moraxellales</taxon>
        <taxon>Moraxellaceae</taxon>
        <taxon>Psychrobacter</taxon>
    </lineage>
</organism>
<evidence type="ECO:0000313" key="1">
    <source>
        <dbReference type="EMBL" id="SUD89727.1"/>
    </source>
</evidence>
<keyword evidence="2" id="KW-1185">Reference proteome</keyword>